<comment type="caution">
    <text evidence="9">The sequence shown here is derived from an EMBL/GenBank/DDBJ whole genome shotgun (WGS) entry which is preliminary data.</text>
</comment>
<dbReference type="AlphaFoldDB" id="A0A8B6E0N8"/>
<name>A0A8B6E0N8_MYTGA</name>
<keyword evidence="3" id="KW-0297">G-protein coupled receptor</keyword>
<reference evidence="9" key="1">
    <citation type="submission" date="2018-11" db="EMBL/GenBank/DDBJ databases">
        <authorList>
            <person name="Alioto T."/>
            <person name="Alioto T."/>
        </authorList>
    </citation>
    <scope>NUCLEOTIDE SEQUENCE</scope>
</reference>
<sequence>MGFTFILSLCALILIPQEENIQVCRPQTVYGDRFYIVVLVICLPVTVIIFLLFIMSIITSCRLWKIYFKGTIAPMQGIREGTNITGQVRSPHITIGQSCQTLQNNISLVPRQRNSKEEITSIHDIFIQQINLKPANRGDNINKEKGESSKMICSQNRRAFDDPNCSNCKRAEKKIESVRSESLRVEERNYIAFQMTKEIPTNPSKSISTKNDCIGEENMETDMVGLNHNVSIVSTEFVNSFDVNNTHLKKTWEMRAFLTTIIIAIQTVILTGPFVASYWIEILSSLSLTLQTKIILLIPLLLNSFSNPFLYAWRIPEIRQEFGKLFRVNT</sequence>
<evidence type="ECO:0000256" key="8">
    <source>
        <dbReference type="SAM" id="SignalP"/>
    </source>
</evidence>
<evidence type="ECO:0000256" key="2">
    <source>
        <dbReference type="ARBA" id="ARBA00022475"/>
    </source>
</evidence>
<evidence type="ECO:0000313" key="9">
    <source>
        <dbReference type="EMBL" id="VDI26609.1"/>
    </source>
</evidence>
<keyword evidence="8" id="KW-0732">Signal</keyword>
<keyword evidence="6" id="KW-0807">Transducer</keyword>
<dbReference type="SUPFAM" id="SSF81321">
    <property type="entry name" value="Family A G protein-coupled receptor-like"/>
    <property type="match status" value="1"/>
</dbReference>
<keyword evidence="7" id="KW-0472">Membrane</keyword>
<evidence type="ECO:0000256" key="6">
    <source>
        <dbReference type="ARBA" id="ARBA00023224"/>
    </source>
</evidence>
<keyword evidence="10" id="KW-1185">Reference proteome</keyword>
<dbReference type="GO" id="GO:0005886">
    <property type="term" value="C:plasma membrane"/>
    <property type="evidence" value="ECO:0007669"/>
    <property type="project" value="UniProtKB-SubCell"/>
</dbReference>
<keyword evidence="7" id="KW-0812">Transmembrane</keyword>
<dbReference type="PANTHER" id="PTHR24246">
    <property type="entry name" value="OLFACTORY RECEPTOR AND ADENOSINE RECEPTOR"/>
    <property type="match status" value="1"/>
</dbReference>
<feature type="transmembrane region" description="Helical" evidence="7">
    <location>
        <begin position="256"/>
        <end position="280"/>
    </location>
</feature>
<evidence type="ECO:0008006" key="11">
    <source>
        <dbReference type="Google" id="ProtNLM"/>
    </source>
</evidence>
<evidence type="ECO:0000256" key="1">
    <source>
        <dbReference type="ARBA" id="ARBA00004651"/>
    </source>
</evidence>
<dbReference type="OrthoDB" id="6164842at2759"/>
<dbReference type="EMBL" id="UYJE01004262">
    <property type="protein sequence ID" value="VDI26609.1"/>
    <property type="molecule type" value="Genomic_DNA"/>
</dbReference>
<protein>
    <recommendedName>
        <fullName evidence="11">G-protein coupled receptors family 1 profile domain-containing protein</fullName>
    </recommendedName>
</protein>
<evidence type="ECO:0000256" key="3">
    <source>
        <dbReference type="ARBA" id="ARBA00023040"/>
    </source>
</evidence>
<keyword evidence="4" id="KW-0675">Receptor</keyword>
<gene>
    <name evidence="9" type="ORF">MGAL_10B050937</name>
</gene>
<evidence type="ECO:0000313" key="10">
    <source>
        <dbReference type="Proteomes" id="UP000596742"/>
    </source>
</evidence>
<dbReference type="Gene3D" id="1.20.1070.10">
    <property type="entry name" value="Rhodopsin 7-helix transmembrane proteins"/>
    <property type="match status" value="1"/>
</dbReference>
<comment type="subcellular location">
    <subcellularLocation>
        <location evidence="1">Cell membrane</location>
        <topology evidence="1">Multi-pass membrane protein</topology>
    </subcellularLocation>
</comment>
<feature type="chain" id="PRO_5032793295" description="G-protein coupled receptors family 1 profile domain-containing protein" evidence="8">
    <location>
        <begin position="21"/>
        <end position="330"/>
    </location>
</feature>
<feature type="transmembrane region" description="Helical" evidence="7">
    <location>
        <begin position="36"/>
        <end position="59"/>
    </location>
</feature>
<evidence type="ECO:0000256" key="4">
    <source>
        <dbReference type="ARBA" id="ARBA00023170"/>
    </source>
</evidence>
<organism evidence="9 10">
    <name type="scientific">Mytilus galloprovincialis</name>
    <name type="common">Mediterranean mussel</name>
    <dbReference type="NCBI Taxonomy" id="29158"/>
    <lineage>
        <taxon>Eukaryota</taxon>
        <taxon>Metazoa</taxon>
        <taxon>Spiralia</taxon>
        <taxon>Lophotrochozoa</taxon>
        <taxon>Mollusca</taxon>
        <taxon>Bivalvia</taxon>
        <taxon>Autobranchia</taxon>
        <taxon>Pteriomorphia</taxon>
        <taxon>Mytilida</taxon>
        <taxon>Mytiloidea</taxon>
        <taxon>Mytilidae</taxon>
        <taxon>Mytilinae</taxon>
        <taxon>Mytilus</taxon>
    </lineage>
</organism>
<keyword evidence="7" id="KW-1133">Transmembrane helix</keyword>
<dbReference type="GO" id="GO:0004930">
    <property type="term" value="F:G protein-coupled receptor activity"/>
    <property type="evidence" value="ECO:0007669"/>
    <property type="project" value="UniProtKB-KW"/>
</dbReference>
<accession>A0A8B6E0N8</accession>
<feature type="signal peptide" evidence="8">
    <location>
        <begin position="1"/>
        <end position="20"/>
    </location>
</feature>
<feature type="transmembrane region" description="Helical" evidence="7">
    <location>
        <begin position="292"/>
        <end position="313"/>
    </location>
</feature>
<keyword evidence="5" id="KW-0325">Glycoprotein</keyword>
<keyword evidence="2" id="KW-1003">Cell membrane</keyword>
<evidence type="ECO:0000256" key="5">
    <source>
        <dbReference type="ARBA" id="ARBA00023180"/>
    </source>
</evidence>
<evidence type="ECO:0000256" key="7">
    <source>
        <dbReference type="SAM" id="Phobius"/>
    </source>
</evidence>
<dbReference type="Proteomes" id="UP000596742">
    <property type="component" value="Unassembled WGS sequence"/>
</dbReference>
<dbReference type="PANTHER" id="PTHR24246:SF27">
    <property type="entry name" value="ADENOSINE RECEPTOR, ISOFORM A"/>
    <property type="match status" value="1"/>
</dbReference>
<proteinExistence type="predicted"/>